<name>A0A2P5B7Y9_PARAD</name>
<dbReference type="OrthoDB" id="1710956at2759"/>
<keyword evidence="3" id="KW-1185">Reference proteome</keyword>
<dbReference type="Pfam" id="PF05699">
    <property type="entry name" value="Dimer_Tnp_hAT"/>
    <property type="match status" value="1"/>
</dbReference>
<dbReference type="AlphaFoldDB" id="A0A2P5B7Y9"/>
<dbReference type="GO" id="GO:0046983">
    <property type="term" value="F:protein dimerization activity"/>
    <property type="evidence" value="ECO:0007669"/>
    <property type="project" value="InterPro"/>
</dbReference>
<evidence type="ECO:0000259" key="1">
    <source>
        <dbReference type="Pfam" id="PF05699"/>
    </source>
</evidence>
<feature type="domain" description="HAT C-terminal dimerisation" evidence="1">
    <location>
        <begin position="71"/>
        <end position="154"/>
    </location>
</feature>
<dbReference type="EMBL" id="JXTB01000341">
    <property type="protein sequence ID" value="PON44910.1"/>
    <property type="molecule type" value="Genomic_DNA"/>
</dbReference>
<evidence type="ECO:0000313" key="2">
    <source>
        <dbReference type="EMBL" id="PON44910.1"/>
    </source>
</evidence>
<gene>
    <name evidence="2" type="ORF">PanWU01x14_262830</name>
</gene>
<comment type="caution">
    <text evidence="2">The sequence shown here is derived from an EMBL/GenBank/DDBJ whole genome shotgun (WGS) entry which is preliminary data.</text>
</comment>
<dbReference type="InterPro" id="IPR012337">
    <property type="entry name" value="RNaseH-like_sf"/>
</dbReference>
<dbReference type="PANTHER" id="PTHR23272:SF193">
    <property type="entry name" value="OS07G0624100 PROTEIN"/>
    <property type="match status" value="1"/>
</dbReference>
<sequence>MTAIKSCITKLVNHYAINEFKAQQSDNSQAVGSSSQEKISVIDSDDKYSFDLESEFDKECVEDESLDLKNEFDRYLAECVEDRKNSNFDILEWWKVTSSKFPVLGAIARDVLAIQVSTVASESAFSTRGRVLDCFRSSLSSTMAEVLICCQNWLRSKSLPLDLTLILEEIATYESVESETSTLTSEVVNLN</sequence>
<organism evidence="2 3">
    <name type="scientific">Parasponia andersonii</name>
    <name type="common">Sponia andersonii</name>
    <dbReference type="NCBI Taxonomy" id="3476"/>
    <lineage>
        <taxon>Eukaryota</taxon>
        <taxon>Viridiplantae</taxon>
        <taxon>Streptophyta</taxon>
        <taxon>Embryophyta</taxon>
        <taxon>Tracheophyta</taxon>
        <taxon>Spermatophyta</taxon>
        <taxon>Magnoliopsida</taxon>
        <taxon>eudicotyledons</taxon>
        <taxon>Gunneridae</taxon>
        <taxon>Pentapetalae</taxon>
        <taxon>rosids</taxon>
        <taxon>fabids</taxon>
        <taxon>Rosales</taxon>
        <taxon>Cannabaceae</taxon>
        <taxon>Parasponia</taxon>
    </lineage>
</organism>
<dbReference type="Proteomes" id="UP000237105">
    <property type="component" value="Unassembled WGS sequence"/>
</dbReference>
<evidence type="ECO:0000313" key="3">
    <source>
        <dbReference type="Proteomes" id="UP000237105"/>
    </source>
</evidence>
<dbReference type="PANTHER" id="PTHR23272">
    <property type="entry name" value="BED FINGER-RELATED"/>
    <property type="match status" value="1"/>
</dbReference>
<proteinExistence type="predicted"/>
<protein>
    <submittedName>
        <fullName evidence="2">HAT, C-terminal dimerization domain containing protein</fullName>
    </submittedName>
</protein>
<dbReference type="STRING" id="3476.A0A2P5B7Y9"/>
<accession>A0A2P5B7Y9</accession>
<reference evidence="3" key="1">
    <citation type="submission" date="2016-06" db="EMBL/GenBank/DDBJ databases">
        <title>Parallel loss of symbiosis genes in relatives of nitrogen-fixing non-legume Parasponia.</title>
        <authorList>
            <person name="Van Velzen R."/>
            <person name="Holmer R."/>
            <person name="Bu F."/>
            <person name="Rutten L."/>
            <person name="Van Zeijl A."/>
            <person name="Liu W."/>
            <person name="Santuari L."/>
            <person name="Cao Q."/>
            <person name="Sharma T."/>
            <person name="Shen D."/>
            <person name="Roswanjaya Y."/>
            <person name="Wardhani T."/>
            <person name="Kalhor M.S."/>
            <person name="Jansen J."/>
            <person name="Van den Hoogen J."/>
            <person name="Gungor B."/>
            <person name="Hartog M."/>
            <person name="Hontelez J."/>
            <person name="Verver J."/>
            <person name="Yang W.-C."/>
            <person name="Schijlen E."/>
            <person name="Repin R."/>
            <person name="Schilthuizen M."/>
            <person name="Schranz E."/>
            <person name="Heidstra R."/>
            <person name="Miyata K."/>
            <person name="Fedorova E."/>
            <person name="Kohlen W."/>
            <person name="Bisseling T."/>
            <person name="Smit S."/>
            <person name="Geurts R."/>
        </authorList>
    </citation>
    <scope>NUCLEOTIDE SEQUENCE [LARGE SCALE GENOMIC DNA]</scope>
    <source>
        <strain evidence="3">cv. WU1-14</strain>
    </source>
</reference>
<dbReference type="SUPFAM" id="SSF53098">
    <property type="entry name" value="Ribonuclease H-like"/>
    <property type="match status" value="1"/>
</dbReference>
<dbReference type="InterPro" id="IPR008906">
    <property type="entry name" value="HATC_C_dom"/>
</dbReference>